<dbReference type="AlphaFoldDB" id="A0A3A3FYG8"/>
<gene>
    <name evidence="7" type="ORF">D3878_06390</name>
</gene>
<dbReference type="PANTHER" id="PTHR30093:SF44">
    <property type="entry name" value="TYPE II SECRETION SYSTEM CORE PROTEIN G"/>
    <property type="match status" value="1"/>
</dbReference>
<dbReference type="OrthoDB" id="8778087at2"/>
<evidence type="ECO:0000256" key="1">
    <source>
        <dbReference type="ARBA" id="ARBA00004167"/>
    </source>
</evidence>
<feature type="transmembrane region" description="Helical" evidence="6">
    <location>
        <begin position="12"/>
        <end position="33"/>
    </location>
</feature>
<evidence type="ECO:0000256" key="6">
    <source>
        <dbReference type="SAM" id="Phobius"/>
    </source>
</evidence>
<protein>
    <submittedName>
        <fullName evidence="7">Type II secretion system protein</fullName>
    </submittedName>
</protein>
<dbReference type="EMBL" id="QYUQ01000002">
    <property type="protein sequence ID" value="RJG01258.1"/>
    <property type="molecule type" value="Genomic_DNA"/>
</dbReference>
<dbReference type="PANTHER" id="PTHR30093">
    <property type="entry name" value="GENERAL SECRETION PATHWAY PROTEIN G"/>
    <property type="match status" value="1"/>
</dbReference>
<dbReference type="Proteomes" id="UP000266327">
    <property type="component" value="Unassembled WGS sequence"/>
</dbReference>
<proteinExistence type="predicted"/>
<dbReference type="GO" id="GO:0016020">
    <property type="term" value="C:membrane"/>
    <property type="evidence" value="ECO:0007669"/>
    <property type="project" value="UniProtKB-SubCell"/>
</dbReference>
<dbReference type="Gene3D" id="3.30.700.10">
    <property type="entry name" value="Glycoprotein, Type 4 Pilin"/>
    <property type="match status" value="1"/>
</dbReference>
<dbReference type="Pfam" id="PF07963">
    <property type="entry name" value="N_methyl"/>
    <property type="match status" value="1"/>
</dbReference>
<keyword evidence="8" id="KW-1185">Reference proteome</keyword>
<name>A0A3A3FYG8_9BURK</name>
<organism evidence="7 8">
    <name type="scientific">Noviherbaspirillum sedimenti</name>
    <dbReference type="NCBI Taxonomy" id="2320865"/>
    <lineage>
        <taxon>Bacteria</taxon>
        <taxon>Pseudomonadati</taxon>
        <taxon>Pseudomonadota</taxon>
        <taxon>Betaproteobacteria</taxon>
        <taxon>Burkholderiales</taxon>
        <taxon>Oxalobacteraceae</taxon>
        <taxon>Noviherbaspirillum</taxon>
    </lineage>
</organism>
<dbReference type="InterPro" id="IPR012902">
    <property type="entry name" value="N_methyl_site"/>
</dbReference>
<accession>A0A3A3FYG8</accession>
<comment type="caution">
    <text evidence="7">The sequence shown here is derived from an EMBL/GenBank/DDBJ whole genome shotgun (WGS) entry which is preliminary data.</text>
</comment>
<evidence type="ECO:0000256" key="2">
    <source>
        <dbReference type="ARBA" id="ARBA00022481"/>
    </source>
</evidence>
<dbReference type="InterPro" id="IPR045584">
    <property type="entry name" value="Pilin-like"/>
</dbReference>
<evidence type="ECO:0000256" key="4">
    <source>
        <dbReference type="ARBA" id="ARBA00022989"/>
    </source>
</evidence>
<keyword evidence="5 6" id="KW-0472">Membrane</keyword>
<evidence type="ECO:0000256" key="5">
    <source>
        <dbReference type="ARBA" id="ARBA00023136"/>
    </source>
</evidence>
<keyword evidence="3 6" id="KW-0812">Transmembrane</keyword>
<keyword evidence="4 6" id="KW-1133">Transmembrane helix</keyword>
<dbReference type="NCBIfam" id="TIGR02532">
    <property type="entry name" value="IV_pilin_GFxxxE"/>
    <property type="match status" value="1"/>
</dbReference>
<keyword evidence="2" id="KW-0488">Methylation</keyword>
<comment type="subcellular location">
    <subcellularLocation>
        <location evidence="1">Membrane</location>
        <topology evidence="1">Single-pass membrane protein</topology>
    </subcellularLocation>
</comment>
<evidence type="ECO:0000313" key="7">
    <source>
        <dbReference type="EMBL" id="RJG01258.1"/>
    </source>
</evidence>
<dbReference type="PROSITE" id="PS00409">
    <property type="entry name" value="PROKAR_NTER_METHYL"/>
    <property type="match status" value="1"/>
</dbReference>
<evidence type="ECO:0000256" key="3">
    <source>
        <dbReference type="ARBA" id="ARBA00022692"/>
    </source>
</evidence>
<dbReference type="SUPFAM" id="SSF54523">
    <property type="entry name" value="Pili subunits"/>
    <property type="match status" value="1"/>
</dbReference>
<reference evidence="8" key="1">
    <citation type="submission" date="2018-09" db="EMBL/GenBank/DDBJ databases">
        <authorList>
            <person name="Zhu H."/>
        </authorList>
    </citation>
    <scope>NUCLEOTIDE SEQUENCE [LARGE SCALE GENOMIC DNA]</scope>
    <source>
        <strain evidence="8">K1S02-23</strain>
    </source>
</reference>
<evidence type="ECO:0000313" key="8">
    <source>
        <dbReference type="Proteomes" id="UP000266327"/>
    </source>
</evidence>
<sequence>MGNLMRKNQNGGFTLIELVVVITILGILAAFALPRFAALQADARIAKMNGALASIKAAAVMAHSIQLTQNLAPNAAVTMEGAAGNVAMANGYPTSALASIGRAAGLVNDADVAIPGYVLPVPTGTVFTVRPDATHAACAITYTVPTGPGVAPTYSAAALTTANCQ</sequence>